<proteinExistence type="inferred from homology"/>
<feature type="transmembrane region" description="Helical" evidence="7">
    <location>
        <begin position="201"/>
        <end position="224"/>
    </location>
</feature>
<feature type="transmembrane region" description="Helical" evidence="7">
    <location>
        <begin position="245"/>
        <end position="266"/>
    </location>
</feature>
<evidence type="ECO:0000256" key="4">
    <source>
        <dbReference type="ARBA" id="ARBA00022692"/>
    </source>
</evidence>
<feature type="transmembrane region" description="Helical" evidence="7">
    <location>
        <begin position="131"/>
        <end position="162"/>
    </location>
</feature>
<keyword evidence="6 7" id="KW-0472">Membrane</keyword>
<dbReference type="CDD" id="cd06261">
    <property type="entry name" value="TM_PBP2"/>
    <property type="match status" value="1"/>
</dbReference>
<evidence type="ECO:0000259" key="8">
    <source>
        <dbReference type="PROSITE" id="PS50928"/>
    </source>
</evidence>
<dbReference type="OrthoDB" id="7274389at2"/>
<evidence type="ECO:0000256" key="5">
    <source>
        <dbReference type="ARBA" id="ARBA00022989"/>
    </source>
</evidence>
<name>A0A127PED0_9BURK</name>
<dbReference type="InterPro" id="IPR000515">
    <property type="entry name" value="MetI-like"/>
</dbReference>
<dbReference type="InterPro" id="IPR035906">
    <property type="entry name" value="MetI-like_sf"/>
</dbReference>
<accession>A0A127PED0</accession>
<feature type="transmembrane region" description="Helical" evidence="7">
    <location>
        <begin position="91"/>
        <end position="110"/>
    </location>
</feature>
<keyword evidence="2 7" id="KW-0813">Transport</keyword>
<keyword evidence="3" id="KW-1003">Cell membrane</keyword>
<dbReference type="PROSITE" id="PS50928">
    <property type="entry name" value="ABC_TM1"/>
    <property type="match status" value="1"/>
</dbReference>
<dbReference type="SUPFAM" id="SSF161098">
    <property type="entry name" value="MetI-like"/>
    <property type="match status" value="1"/>
</dbReference>
<evidence type="ECO:0000256" key="1">
    <source>
        <dbReference type="ARBA" id="ARBA00004651"/>
    </source>
</evidence>
<gene>
    <name evidence="9" type="ORF">CFter6_3537</name>
</gene>
<dbReference type="GO" id="GO:0005886">
    <property type="term" value="C:plasma membrane"/>
    <property type="evidence" value="ECO:0007669"/>
    <property type="project" value="UniProtKB-SubCell"/>
</dbReference>
<dbReference type="Gene3D" id="1.10.3720.10">
    <property type="entry name" value="MetI-like"/>
    <property type="match status" value="1"/>
</dbReference>
<evidence type="ECO:0000256" key="2">
    <source>
        <dbReference type="ARBA" id="ARBA00022448"/>
    </source>
</evidence>
<feature type="domain" description="ABC transmembrane type-1" evidence="8">
    <location>
        <begin position="83"/>
        <end position="263"/>
    </location>
</feature>
<evidence type="ECO:0000256" key="7">
    <source>
        <dbReference type="RuleBase" id="RU363032"/>
    </source>
</evidence>
<protein>
    <submittedName>
        <fullName evidence="9">Binding--dependent transport system inner membrane component family protein</fullName>
    </submittedName>
</protein>
<evidence type="ECO:0000256" key="6">
    <source>
        <dbReference type="ARBA" id="ARBA00023136"/>
    </source>
</evidence>
<comment type="similarity">
    <text evidence="7">Belongs to the binding-protein-dependent transport system permease family.</text>
</comment>
<evidence type="ECO:0000313" key="10">
    <source>
        <dbReference type="Proteomes" id="UP000072421"/>
    </source>
</evidence>
<dbReference type="PANTHER" id="PTHR30151:SF20">
    <property type="entry name" value="ABC TRANSPORTER PERMEASE PROTEIN HI_0355-RELATED"/>
    <property type="match status" value="1"/>
</dbReference>
<dbReference type="Pfam" id="PF00528">
    <property type="entry name" value="BPD_transp_1"/>
    <property type="match status" value="1"/>
</dbReference>
<dbReference type="PANTHER" id="PTHR30151">
    <property type="entry name" value="ALKANE SULFONATE ABC TRANSPORTER-RELATED, MEMBRANE SUBUNIT"/>
    <property type="match status" value="1"/>
</dbReference>
<evidence type="ECO:0000313" key="9">
    <source>
        <dbReference type="EMBL" id="AMO96170.1"/>
    </source>
</evidence>
<dbReference type="PATRIC" id="fig|158899.10.peg.3521"/>
<sequence length="283" mass="31413">MWKAIKPNYRNLRIYQVLVLLVFFLIWHLATRNPQTAFFFGEPVKVLQRIWQWFTVGSGSVEVGFGDHTWFTLTFPAEIYSHLLVTLTETMLAFGIGTVLGLGVGLWLALSPLTSAILDPYIKASNAMPRVILAPIFAMWFGLGIWSKVALAVTLVFFIVFFNVYQGVKEVSPVVLANARMLGANQRQLLRTVYLPSATSWVFSSLHTSVGLAFVGVIVGEYLGSARGVGYLILQAEGSFDINTVFAGILVLTAFALVLDTVVGMVEKRLMKWQPKSGETERL</sequence>
<feature type="transmembrane region" description="Helical" evidence="7">
    <location>
        <begin position="12"/>
        <end position="30"/>
    </location>
</feature>
<dbReference type="RefSeq" id="WP_061540814.1">
    <property type="nucleotide sequence ID" value="NZ_CP013232.1"/>
</dbReference>
<organism evidence="9">
    <name type="scientific">Collimonas fungivorans</name>
    <dbReference type="NCBI Taxonomy" id="158899"/>
    <lineage>
        <taxon>Bacteria</taxon>
        <taxon>Pseudomonadati</taxon>
        <taxon>Pseudomonadota</taxon>
        <taxon>Betaproteobacteria</taxon>
        <taxon>Burkholderiales</taxon>
        <taxon>Oxalobacteraceae</taxon>
        <taxon>Collimonas</taxon>
    </lineage>
</organism>
<comment type="subcellular location">
    <subcellularLocation>
        <location evidence="1 7">Cell membrane</location>
        <topology evidence="1 7">Multi-pass membrane protein</topology>
    </subcellularLocation>
</comment>
<dbReference type="AlphaFoldDB" id="A0A127PED0"/>
<reference evidence="9 10" key="1">
    <citation type="submission" date="2015-11" db="EMBL/GenBank/DDBJ databases">
        <title>Exploring the genomic traits of fungus-feeding bacterial genus Collimonas.</title>
        <authorList>
            <person name="Song C."/>
            <person name="Schmidt R."/>
            <person name="de Jager V."/>
            <person name="Krzyzanowska D."/>
            <person name="Jongedijk E."/>
            <person name="Cankar K."/>
            <person name="Beekwilder J."/>
            <person name="van Veen A."/>
            <person name="de Boer W."/>
            <person name="van Veen J.A."/>
            <person name="Garbeva P."/>
        </authorList>
    </citation>
    <scope>NUCLEOTIDE SEQUENCE [LARGE SCALE GENOMIC DNA]</scope>
    <source>
        <strain evidence="9 10">Ter6</strain>
    </source>
</reference>
<keyword evidence="4 7" id="KW-0812">Transmembrane</keyword>
<dbReference type="GO" id="GO:0055085">
    <property type="term" value="P:transmembrane transport"/>
    <property type="evidence" value="ECO:0007669"/>
    <property type="project" value="InterPro"/>
</dbReference>
<evidence type="ECO:0000256" key="3">
    <source>
        <dbReference type="ARBA" id="ARBA00022475"/>
    </source>
</evidence>
<dbReference type="EMBL" id="CP013232">
    <property type="protein sequence ID" value="AMO96170.1"/>
    <property type="molecule type" value="Genomic_DNA"/>
</dbReference>
<dbReference type="Proteomes" id="UP000072421">
    <property type="component" value="Chromosome"/>
</dbReference>
<keyword evidence="5 7" id="KW-1133">Transmembrane helix</keyword>